<dbReference type="InterPro" id="IPR014910">
    <property type="entry name" value="YdhR"/>
</dbReference>
<dbReference type="InterPro" id="IPR011008">
    <property type="entry name" value="Dimeric_a/b-barrel"/>
</dbReference>
<dbReference type="EMBL" id="JBGEHV010000002">
    <property type="protein sequence ID" value="MEY8038166.1"/>
    <property type="molecule type" value="Genomic_DNA"/>
</dbReference>
<keyword evidence="2" id="KW-1185">Reference proteome</keyword>
<evidence type="ECO:0000313" key="2">
    <source>
        <dbReference type="Proteomes" id="UP001564626"/>
    </source>
</evidence>
<keyword evidence="1" id="KW-0560">Oxidoreductase</keyword>
<dbReference type="SUPFAM" id="SSF54909">
    <property type="entry name" value="Dimeric alpha+beta barrel"/>
    <property type="match status" value="1"/>
</dbReference>
<sequence length="103" mass="11354">MPYLLQMDFPTRGPFGSAMAEAFAELAASINDEPGFRWKIWTENADAGEAGGIYLFESHETAQRYLHKHTERLSGFGITGVTAKIFEVNEALSAINHAPLPRA</sequence>
<organism evidence="1 2">
    <name type="scientific">Saccharopolyspora cebuensis</name>
    <dbReference type="NCBI Taxonomy" id="418759"/>
    <lineage>
        <taxon>Bacteria</taxon>
        <taxon>Bacillati</taxon>
        <taxon>Actinomycetota</taxon>
        <taxon>Actinomycetes</taxon>
        <taxon>Pseudonocardiales</taxon>
        <taxon>Pseudonocardiaceae</taxon>
        <taxon>Saccharopolyspora</taxon>
    </lineage>
</organism>
<proteinExistence type="predicted"/>
<dbReference type="Proteomes" id="UP001564626">
    <property type="component" value="Unassembled WGS sequence"/>
</dbReference>
<gene>
    <name evidence="1" type="ORF">AB8O55_02030</name>
</gene>
<reference evidence="1 2" key="1">
    <citation type="submission" date="2024-08" db="EMBL/GenBank/DDBJ databases">
        <title>Genome mining of Saccharopolyspora cebuensis PGLac3 from Nigerian medicinal plant.</title>
        <authorList>
            <person name="Ezeobiora C.E."/>
            <person name="Igbokwe N.H."/>
            <person name="Amin D.H."/>
            <person name="Mendie U.E."/>
        </authorList>
    </citation>
    <scope>NUCLEOTIDE SEQUENCE [LARGE SCALE GENOMIC DNA]</scope>
    <source>
        <strain evidence="1 2">PGLac3</strain>
    </source>
</reference>
<protein>
    <submittedName>
        <fullName evidence="1">Monooxygenase</fullName>
    </submittedName>
</protein>
<dbReference type="NCBIfam" id="NF008333">
    <property type="entry name" value="PRK11118.1"/>
    <property type="match status" value="1"/>
</dbReference>
<dbReference type="GO" id="GO:0004497">
    <property type="term" value="F:monooxygenase activity"/>
    <property type="evidence" value="ECO:0007669"/>
    <property type="project" value="UniProtKB-KW"/>
</dbReference>
<dbReference type="Pfam" id="PF08803">
    <property type="entry name" value="ydhR"/>
    <property type="match status" value="1"/>
</dbReference>
<dbReference type="PANTHER" id="PTHR39169">
    <property type="match status" value="1"/>
</dbReference>
<dbReference type="Gene3D" id="3.30.70.100">
    <property type="match status" value="1"/>
</dbReference>
<comment type="caution">
    <text evidence="1">The sequence shown here is derived from an EMBL/GenBank/DDBJ whole genome shotgun (WGS) entry which is preliminary data.</text>
</comment>
<dbReference type="PANTHER" id="PTHR39169:SF1">
    <property type="entry name" value="MONOOXYGENASE YDHR-RELATED"/>
    <property type="match status" value="1"/>
</dbReference>
<evidence type="ECO:0000313" key="1">
    <source>
        <dbReference type="EMBL" id="MEY8038166.1"/>
    </source>
</evidence>
<accession>A0ABV4CB34</accession>
<keyword evidence="1" id="KW-0503">Monooxygenase</keyword>
<name>A0ABV4CB34_9PSEU</name>
<dbReference type="RefSeq" id="WP_345361071.1">
    <property type="nucleotide sequence ID" value="NZ_BAABII010000005.1"/>
</dbReference>